<gene>
    <name evidence="5" type="primary">inlA_3</name>
    <name evidence="5" type="ORF">AMURIS_02260</name>
</gene>
<keyword evidence="4" id="KW-0472">Membrane</keyword>
<dbReference type="Pfam" id="PF12799">
    <property type="entry name" value="LRR_4"/>
    <property type="match status" value="1"/>
</dbReference>
<dbReference type="SUPFAM" id="SSF52058">
    <property type="entry name" value="L domain-like"/>
    <property type="match status" value="2"/>
</dbReference>
<evidence type="ECO:0000256" key="3">
    <source>
        <dbReference type="SAM" id="MobiDB-lite"/>
    </source>
</evidence>
<dbReference type="PANTHER" id="PTHR46652">
    <property type="entry name" value="LEUCINE-RICH REPEAT AND IQ DOMAIN-CONTAINING PROTEIN 1-RELATED"/>
    <property type="match status" value="1"/>
</dbReference>
<evidence type="ECO:0000256" key="1">
    <source>
        <dbReference type="ARBA" id="ARBA00022614"/>
    </source>
</evidence>
<accession>A0A2K4ZGE4</accession>
<evidence type="ECO:0000256" key="4">
    <source>
        <dbReference type="SAM" id="Phobius"/>
    </source>
</evidence>
<dbReference type="InterPro" id="IPR025875">
    <property type="entry name" value="Leu-rich_rpt_4"/>
</dbReference>
<keyword evidence="4" id="KW-1133">Transmembrane helix</keyword>
<feature type="compositionally biased region" description="Polar residues" evidence="3">
    <location>
        <begin position="86"/>
        <end position="110"/>
    </location>
</feature>
<dbReference type="InterPro" id="IPR050836">
    <property type="entry name" value="SDS22/Internalin_LRR"/>
</dbReference>
<sequence>MAGETQKCPMCGTKLKMMNGRMTCKKCGYYIRSQSEMNDTSARQYGGSGQYTDNRQTGTAGQSGSAYQAGTPGQTGSTYRTGAGQTGSPYQSGTTGRASSTWQSGQSPTQKKPGESNPVVAIVVSVIVGSISVAALVAIVLFRAGIFDGLITGRNSGSEASSSYRYSESDSPTQSAQASQDSSSSGQSASSARLPQSSFFCEVAEAVWGKPYRSISAEEYASLTALQIDRDEKSIYYQLNYGETQTLTYYSDIGMNLADLASFTGLEWLSLDADLNKGDLDGLNYLYGVYAENTISDLADIIPNPEYITEIGAEDSIFEHDLSGIESFPSLEYLYVDYGSLEDISALLQYPNLLSLTLIDCDSLNDYSPLMSLNSLESLTIASSQLKSIDFVNEMPSLTSLSVENSQISNINALGNCPGLEVLSLIDNYDIADYSIIGQLSELKDLTLEMSYDSVLPSFENLTQIEWLTVKNASDLTPLKDAVNVTYLSLADCAGWELESITAMQNLNTLIINDFRSYVESLEPLTRLPNLNALSLEDTSVFGNIEEIFGIPTLQYLYLDDCQVGIDFERMPVNETLEVLSLSEMTILKDPTYNNGDEINLSEHYDMFDCFPNLTELYAASLRLDSIEFVSKLPRLQYLDITNNSVTSLKPLEALSDFQAVWCGQNTILENLSSDSNIFVYTTDY</sequence>
<dbReference type="EMBL" id="OFSM01000010">
    <property type="protein sequence ID" value="SOY29539.1"/>
    <property type="molecule type" value="Genomic_DNA"/>
</dbReference>
<dbReference type="Proteomes" id="UP000236311">
    <property type="component" value="Unassembled WGS sequence"/>
</dbReference>
<feature type="region of interest" description="Disordered" evidence="3">
    <location>
        <begin position="40"/>
        <end position="115"/>
    </location>
</feature>
<name>A0A2K4ZGE4_9FIRM</name>
<proteinExistence type="predicted"/>
<dbReference type="PROSITE" id="PS51450">
    <property type="entry name" value="LRR"/>
    <property type="match status" value="1"/>
</dbReference>
<dbReference type="RefSeq" id="WP_103239636.1">
    <property type="nucleotide sequence ID" value="NZ_CANRXC010000021.1"/>
</dbReference>
<dbReference type="Gene3D" id="3.80.10.10">
    <property type="entry name" value="Ribonuclease Inhibitor"/>
    <property type="match status" value="2"/>
</dbReference>
<evidence type="ECO:0000313" key="6">
    <source>
        <dbReference type="Proteomes" id="UP000236311"/>
    </source>
</evidence>
<dbReference type="AlphaFoldDB" id="A0A2K4ZGE4"/>
<dbReference type="OrthoDB" id="1880473at2"/>
<feature type="region of interest" description="Disordered" evidence="3">
    <location>
        <begin position="157"/>
        <end position="191"/>
    </location>
</feature>
<evidence type="ECO:0000313" key="5">
    <source>
        <dbReference type="EMBL" id="SOY29539.1"/>
    </source>
</evidence>
<keyword evidence="4" id="KW-0812">Transmembrane</keyword>
<dbReference type="PANTHER" id="PTHR46652:SF3">
    <property type="entry name" value="LEUCINE-RICH REPEAT-CONTAINING PROTEIN 9"/>
    <property type="match status" value="1"/>
</dbReference>
<keyword evidence="2" id="KW-0677">Repeat</keyword>
<keyword evidence="6" id="KW-1185">Reference proteome</keyword>
<organism evidence="5 6">
    <name type="scientific">Acetatifactor muris</name>
    <dbReference type="NCBI Taxonomy" id="879566"/>
    <lineage>
        <taxon>Bacteria</taxon>
        <taxon>Bacillati</taxon>
        <taxon>Bacillota</taxon>
        <taxon>Clostridia</taxon>
        <taxon>Lachnospirales</taxon>
        <taxon>Lachnospiraceae</taxon>
        <taxon>Acetatifactor</taxon>
    </lineage>
</organism>
<dbReference type="InterPro" id="IPR001611">
    <property type="entry name" value="Leu-rich_rpt"/>
</dbReference>
<dbReference type="InterPro" id="IPR032675">
    <property type="entry name" value="LRR_dom_sf"/>
</dbReference>
<protein>
    <submittedName>
        <fullName evidence="5">Internalin-A</fullName>
    </submittedName>
</protein>
<keyword evidence="1" id="KW-0433">Leucine-rich repeat</keyword>
<feature type="transmembrane region" description="Helical" evidence="4">
    <location>
        <begin position="119"/>
        <end position="142"/>
    </location>
</feature>
<reference evidence="5 6" key="1">
    <citation type="submission" date="2018-01" db="EMBL/GenBank/DDBJ databases">
        <authorList>
            <person name="Gaut B.S."/>
            <person name="Morton B.R."/>
            <person name="Clegg M.T."/>
            <person name="Duvall M.R."/>
        </authorList>
    </citation>
    <scope>NUCLEOTIDE SEQUENCE [LARGE SCALE GENOMIC DNA]</scope>
    <source>
        <strain evidence="5">GP69</strain>
    </source>
</reference>
<feature type="compositionally biased region" description="Polar residues" evidence="3">
    <location>
        <begin position="50"/>
        <end position="80"/>
    </location>
</feature>
<evidence type="ECO:0000256" key="2">
    <source>
        <dbReference type="ARBA" id="ARBA00022737"/>
    </source>
</evidence>